<dbReference type="PANTHER" id="PTHR31001:SF40">
    <property type="entry name" value="ZN(II)2CYS6 TRANSCRIPTION FACTOR (EUROFUNG)"/>
    <property type="match status" value="1"/>
</dbReference>
<dbReference type="CDD" id="cd12148">
    <property type="entry name" value="fungal_TF_MHR"/>
    <property type="match status" value="1"/>
</dbReference>
<comment type="subcellular location">
    <subcellularLocation>
        <location evidence="1">Nucleus</location>
    </subcellularLocation>
</comment>
<dbReference type="GeneID" id="98151258"/>
<dbReference type="RefSeq" id="XP_070897467.1">
    <property type="nucleotide sequence ID" value="XM_071036094.1"/>
</dbReference>
<dbReference type="Proteomes" id="UP001610444">
    <property type="component" value="Unassembled WGS sequence"/>
</dbReference>
<keyword evidence="3" id="KW-0805">Transcription regulation</keyword>
<feature type="region of interest" description="Disordered" evidence="7">
    <location>
        <begin position="85"/>
        <end position="136"/>
    </location>
</feature>
<evidence type="ECO:0000256" key="4">
    <source>
        <dbReference type="ARBA" id="ARBA00023125"/>
    </source>
</evidence>
<comment type="caution">
    <text evidence="9">The sequence shown here is derived from an EMBL/GenBank/DDBJ whole genome shotgun (WGS) entry which is preliminary data.</text>
</comment>
<proteinExistence type="predicted"/>
<dbReference type="PROSITE" id="PS50048">
    <property type="entry name" value="ZN2_CY6_FUNGAL_2"/>
    <property type="match status" value="1"/>
</dbReference>
<feature type="compositionally biased region" description="Polar residues" evidence="7">
    <location>
        <begin position="100"/>
        <end position="114"/>
    </location>
</feature>
<dbReference type="InterPro" id="IPR001138">
    <property type="entry name" value="Zn2Cys6_DnaBD"/>
</dbReference>
<dbReference type="SUPFAM" id="SSF57701">
    <property type="entry name" value="Zn2/Cys6 DNA-binding domain"/>
    <property type="match status" value="1"/>
</dbReference>
<evidence type="ECO:0000256" key="7">
    <source>
        <dbReference type="SAM" id="MobiDB-lite"/>
    </source>
</evidence>
<dbReference type="PANTHER" id="PTHR31001">
    <property type="entry name" value="UNCHARACTERIZED TRANSCRIPTIONAL REGULATORY PROTEIN"/>
    <property type="match status" value="1"/>
</dbReference>
<dbReference type="CDD" id="cd00067">
    <property type="entry name" value="GAL4"/>
    <property type="match status" value="1"/>
</dbReference>
<keyword evidence="2" id="KW-0479">Metal-binding</keyword>
<evidence type="ECO:0000313" key="9">
    <source>
        <dbReference type="EMBL" id="KAL2847020.1"/>
    </source>
</evidence>
<evidence type="ECO:0000256" key="2">
    <source>
        <dbReference type="ARBA" id="ARBA00022723"/>
    </source>
</evidence>
<dbReference type="InterPro" id="IPR050613">
    <property type="entry name" value="Sec_Metabolite_Reg"/>
</dbReference>
<reference evidence="9 10" key="1">
    <citation type="submission" date="2024-07" db="EMBL/GenBank/DDBJ databases">
        <title>Section-level genome sequencing and comparative genomics of Aspergillus sections Usti and Cavernicolus.</title>
        <authorList>
            <consortium name="Lawrence Berkeley National Laboratory"/>
            <person name="Nybo J.L."/>
            <person name="Vesth T.C."/>
            <person name="Theobald S."/>
            <person name="Frisvad J.C."/>
            <person name="Larsen T.O."/>
            <person name="Kjaerboelling I."/>
            <person name="Rothschild-Mancinelli K."/>
            <person name="Lyhne E.K."/>
            <person name="Kogle M.E."/>
            <person name="Barry K."/>
            <person name="Clum A."/>
            <person name="Na H."/>
            <person name="Ledsgaard L."/>
            <person name="Lin J."/>
            <person name="Lipzen A."/>
            <person name="Kuo A."/>
            <person name="Riley R."/>
            <person name="Mondo S."/>
            <person name="LaButti K."/>
            <person name="Haridas S."/>
            <person name="Pangalinan J."/>
            <person name="Salamov A.A."/>
            <person name="Simmons B.A."/>
            <person name="Magnuson J.K."/>
            <person name="Chen J."/>
            <person name="Drula E."/>
            <person name="Henrissat B."/>
            <person name="Wiebenga A."/>
            <person name="Lubbers R.J."/>
            <person name="Gomes A.C."/>
            <person name="Macurrencykelacurrency M.R."/>
            <person name="Stajich J."/>
            <person name="Grigoriev I.V."/>
            <person name="Mortensen U.H."/>
            <person name="De vries R.P."/>
            <person name="Baker S.E."/>
            <person name="Andersen M.R."/>
        </authorList>
    </citation>
    <scope>NUCLEOTIDE SEQUENCE [LARGE SCALE GENOMIC DNA]</scope>
    <source>
        <strain evidence="9 10">CBS 756.74</strain>
    </source>
</reference>
<evidence type="ECO:0000256" key="6">
    <source>
        <dbReference type="ARBA" id="ARBA00023242"/>
    </source>
</evidence>
<dbReference type="InterPro" id="IPR036864">
    <property type="entry name" value="Zn2-C6_fun-type_DNA-bd_sf"/>
</dbReference>
<dbReference type="Gene3D" id="4.10.240.10">
    <property type="entry name" value="Zn(2)-C6 fungal-type DNA-binding domain"/>
    <property type="match status" value="1"/>
</dbReference>
<evidence type="ECO:0000259" key="8">
    <source>
        <dbReference type="PROSITE" id="PS50048"/>
    </source>
</evidence>
<dbReference type="Pfam" id="PF04082">
    <property type="entry name" value="Fungal_trans"/>
    <property type="match status" value="1"/>
</dbReference>
<accession>A0ABR4K3W9</accession>
<name>A0ABR4K3W9_9EURO</name>
<evidence type="ECO:0000256" key="3">
    <source>
        <dbReference type="ARBA" id="ARBA00023015"/>
    </source>
</evidence>
<organism evidence="9 10">
    <name type="scientific">Aspergillus pseudodeflectus</name>
    <dbReference type="NCBI Taxonomy" id="176178"/>
    <lineage>
        <taxon>Eukaryota</taxon>
        <taxon>Fungi</taxon>
        <taxon>Dikarya</taxon>
        <taxon>Ascomycota</taxon>
        <taxon>Pezizomycotina</taxon>
        <taxon>Eurotiomycetes</taxon>
        <taxon>Eurotiomycetidae</taxon>
        <taxon>Eurotiales</taxon>
        <taxon>Aspergillaceae</taxon>
        <taxon>Aspergillus</taxon>
        <taxon>Aspergillus subgen. Nidulantes</taxon>
    </lineage>
</organism>
<dbReference type="Pfam" id="PF00172">
    <property type="entry name" value="Zn_clus"/>
    <property type="match status" value="1"/>
</dbReference>
<keyword evidence="5" id="KW-0804">Transcription</keyword>
<keyword evidence="4" id="KW-0238">DNA-binding</keyword>
<keyword evidence="6" id="KW-0539">Nucleus</keyword>
<dbReference type="EMBL" id="JBFXLR010000030">
    <property type="protein sequence ID" value="KAL2847020.1"/>
    <property type="molecule type" value="Genomic_DNA"/>
</dbReference>
<protein>
    <recommendedName>
        <fullName evidence="8">Zn(2)-C6 fungal-type domain-containing protein</fullName>
    </recommendedName>
</protein>
<feature type="region of interest" description="Disordered" evidence="7">
    <location>
        <begin position="1"/>
        <end position="27"/>
    </location>
</feature>
<gene>
    <name evidence="9" type="ORF">BJX68DRAFT_119704</name>
</gene>
<dbReference type="InterPro" id="IPR007219">
    <property type="entry name" value="XnlR_reg_dom"/>
</dbReference>
<evidence type="ECO:0000256" key="5">
    <source>
        <dbReference type="ARBA" id="ARBA00023163"/>
    </source>
</evidence>
<evidence type="ECO:0000256" key="1">
    <source>
        <dbReference type="ARBA" id="ARBA00004123"/>
    </source>
</evidence>
<keyword evidence="10" id="KW-1185">Reference proteome</keyword>
<evidence type="ECO:0000313" key="10">
    <source>
        <dbReference type="Proteomes" id="UP001610444"/>
    </source>
</evidence>
<feature type="compositionally biased region" description="Basic and acidic residues" evidence="7">
    <location>
        <begin position="115"/>
        <end position="125"/>
    </location>
</feature>
<sequence length="734" mass="82887">MLDRSSIANDRPASDFSSMYRRNGKPTSCEPCRLSKVRCNHATPVCGRCQTRGMSDRVCYFIIQRICPNITQCFYHPAPLTRSTTRFRPYRGQKHDSRAQSRQSPQRDSLNQASHLDKQQSHDEAEPVPSTSPSGYLGGSSALRLLPRFSPVPTPTPFHTRKDTVTQLASIVQALKTLLASSARLEQVLSGYFGGPRYTIIPRPLIMDPFSSFLREFRESHGQDVNLDATSDRIQANLRNKLSPLSAHLSAVEFYKSYIGENIRLEYIALLFAISGVASHYTQSPTHDAKFATTMYTTSKACIQICDTFNQANDLTVWARLMNLLLSSFLFGDASNTLYHRFNEFVAELFIMGFHRLESSPPEVPFFILETRKRIFAFAVTRDKSLATFLGRPPRIGNDFCDRAMPLDIDDHEIIFQNSQLQAVLQSAGDGGWGNIIGRGEIIRQSSFLRLRYQQAALQETVLCLSLGNRGPSFSEKLRELYNTYQAAWDEIPSQYRYQTSSWTTWSPQLCVTLLVIHLQYLYSGFQIERMLLQDGQVAISCLLETSMKLLSGVLDFIQQQHSRPKHYEGYAWLFSYYGLPGAGILATELHHSTVSGNPLPTTTPRSQIIRDLSVLLAYFERQQLPVRPDFQVCVQISKVIAALLDDTLNHEPRHEHRTEANQYVDQASSGIMNSLRANAQINGPHNNLTTVLPLQEPMTSHDFLSWFDELIWDDPTVSLESGNLGGSIDSFGH</sequence>
<feature type="domain" description="Zn(2)-C6 fungal-type" evidence="8">
    <location>
        <begin position="28"/>
        <end position="61"/>
    </location>
</feature>